<gene>
    <name evidence="9" type="ORF">IWX90DRAFT_16559</name>
</gene>
<proteinExistence type="inferred from homology"/>
<feature type="transmembrane region" description="Helical" evidence="7">
    <location>
        <begin position="84"/>
        <end position="108"/>
    </location>
</feature>
<sequence length="402" mass="44804">MEDRSQQILAVGVFFLCLCWISVSLRLYTRAVIVKSFGSDDWTMLASLLFITGYLVCQLGGVYYGTGRMDDDLSPENKRKALQYWFFCELFYAVGSMLLKIAVGIFLLRIAVKRVHILIIYFVNAAAGVFSMAYFLAFLLQCNPVQTFWTIAPNNEHCLAPTTVVAFTYTASGLSSCADWVYGILPAFIVWDLQMNKRTKIVVVGILSFAAIGSTATLVRIPYIWSMTSERDFLYNTTDVAIWSSIEPGVGMTAACIATLRPLLQRILHRTGLSSHSRTHSSHPFTPNWGSANQMGSKSHHSRPGYLRNPDDIHDLESLRPDNSTTTTTTTCHGGAPGDKSWLENVSEHGSEEHIIETTADNTALGLHISKRVHVTSVRESAPVHHENYEPNWPLKPDDSMV</sequence>
<evidence type="ECO:0000256" key="5">
    <source>
        <dbReference type="ARBA" id="ARBA00038359"/>
    </source>
</evidence>
<evidence type="ECO:0000256" key="1">
    <source>
        <dbReference type="ARBA" id="ARBA00004141"/>
    </source>
</evidence>
<dbReference type="InterPro" id="IPR052337">
    <property type="entry name" value="SAT4-like"/>
</dbReference>
<dbReference type="InterPro" id="IPR049326">
    <property type="entry name" value="Rhodopsin_dom_fungi"/>
</dbReference>
<evidence type="ECO:0000256" key="2">
    <source>
        <dbReference type="ARBA" id="ARBA00022692"/>
    </source>
</evidence>
<feature type="compositionally biased region" description="Polar residues" evidence="6">
    <location>
        <begin position="274"/>
        <end position="297"/>
    </location>
</feature>
<evidence type="ECO:0000256" key="4">
    <source>
        <dbReference type="ARBA" id="ARBA00023136"/>
    </source>
</evidence>
<evidence type="ECO:0000256" key="3">
    <source>
        <dbReference type="ARBA" id="ARBA00022989"/>
    </source>
</evidence>
<dbReference type="EMBL" id="JBBWUH010000001">
    <property type="protein sequence ID" value="KAK8177359.1"/>
    <property type="molecule type" value="Genomic_DNA"/>
</dbReference>
<evidence type="ECO:0000256" key="7">
    <source>
        <dbReference type="SAM" id="Phobius"/>
    </source>
</evidence>
<feature type="transmembrane region" description="Helical" evidence="7">
    <location>
        <begin position="41"/>
        <end position="64"/>
    </location>
</feature>
<feature type="transmembrane region" description="Helical" evidence="7">
    <location>
        <begin position="115"/>
        <end position="140"/>
    </location>
</feature>
<feature type="compositionally biased region" description="Basic and acidic residues" evidence="6">
    <location>
        <begin position="309"/>
        <end position="320"/>
    </location>
</feature>
<reference evidence="9 10" key="1">
    <citation type="journal article" date="2022" name="G3 (Bethesda)">
        <title>Enemy or ally: a genomic approach to elucidate the lifestyle of Phyllosticta citrichinaensis.</title>
        <authorList>
            <person name="Buijs V.A."/>
            <person name="Groenewald J.Z."/>
            <person name="Haridas S."/>
            <person name="LaButti K.M."/>
            <person name="Lipzen A."/>
            <person name="Martin F.M."/>
            <person name="Barry K."/>
            <person name="Grigoriev I.V."/>
            <person name="Crous P.W."/>
            <person name="Seidl M.F."/>
        </authorList>
    </citation>
    <scope>NUCLEOTIDE SEQUENCE [LARGE SCALE GENOMIC DNA]</scope>
    <source>
        <strain evidence="9 10">CBS 129764</strain>
    </source>
</reference>
<keyword evidence="3 7" id="KW-1133">Transmembrane helix</keyword>
<feature type="transmembrane region" description="Helical" evidence="7">
    <location>
        <begin position="201"/>
        <end position="221"/>
    </location>
</feature>
<organism evidence="9 10">
    <name type="scientific">Phyllosticta citrichinensis</name>
    <dbReference type="NCBI Taxonomy" id="1130410"/>
    <lineage>
        <taxon>Eukaryota</taxon>
        <taxon>Fungi</taxon>
        <taxon>Dikarya</taxon>
        <taxon>Ascomycota</taxon>
        <taxon>Pezizomycotina</taxon>
        <taxon>Dothideomycetes</taxon>
        <taxon>Dothideomycetes incertae sedis</taxon>
        <taxon>Botryosphaeriales</taxon>
        <taxon>Phyllostictaceae</taxon>
        <taxon>Phyllosticta</taxon>
    </lineage>
</organism>
<accession>A0ABR1Y6M0</accession>
<feature type="transmembrane region" description="Helical" evidence="7">
    <location>
        <begin position="6"/>
        <end position="29"/>
    </location>
</feature>
<keyword evidence="2 7" id="KW-0812">Transmembrane</keyword>
<keyword evidence="10" id="KW-1185">Reference proteome</keyword>
<feature type="region of interest" description="Disordered" evidence="6">
    <location>
        <begin position="379"/>
        <end position="402"/>
    </location>
</feature>
<evidence type="ECO:0000313" key="9">
    <source>
        <dbReference type="EMBL" id="KAK8177359.1"/>
    </source>
</evidence>
<evidence type="ECO:0000313" key="10">
    <source>
        <dbReference type="Proteomes" id="UP001456524"/>
    </source>
</evidence>
<dbReference type="PANTHER" id="PTHR33048:SF96">
    <property type="entry name" value="INTEGRAL MEMBRANE PROTEIN"/>
    <property type="match status" value="1"/>
</dbReference>
<evidence type="ECO:0000259" key="8">
    <source>
        <dbReference type="Pfam" id="PF20684"/>
    </source>
</evidence>
<dbReference type="Proteomes" id="UP001456524">
    <property type="component" value="Unassembled WGS sequence"/>
</dbReference>
<comment type="caution">
    <text evidence="9">The sequence shown here is derived from an EMBL/GenBank/DDBJ whole genome shotgun (WGS) entry which is preliminary data.</text>
</comment>
<feature type="region of interest" description="Disordered" evidence="6">
    <location>
        <begin position="274"/>
        <end position="351"/>
    </location>
</feature>
<dbReference type="Pfam" id="PF20684">
    <property type="entry name" value="Fung_rhodopsin"/>
    <property type="match status" value="1"/>
</dbReference>
<dbReference type="PANTHER" id="PTHR33048">
    <property type="entry name" value="PTH11-LIKE INTEGRAL MEMBRANE PROTEIN (AFU_ORTHOLOGUE AFUA_5G11245)"/>
    <property type="match status" value="1"/>
</dbReference>
<feature type="domain" description="Rhodopsin" evidence="8">
    <location>
        <begin position="25"/>
        <end position="266"/>
    </location>
</feature>
<name>A0ABR1Y6M0_9PEZI</name>
<keyword evidence="4 7" id="KW-0472">Membrane</keyword>
<protein>
    <submittedName>
        <fullName evidence="9">Integral membrane protein</fullName>
    </submittedName>
</protein>
<comment type="similarity">
    <text evidence="5">Belongs to the SAT4 family.</text>
</comment>
<comment type="subcellular location">
    <subcellularLocation>
        <location evidence="1">Membrane</location>
        <topology evidence="1">Multi-pass membrane protein</topology>
    </subcellularLocation>
</comment>
<evidence type="ECO:0000256" key="6">
    <source>
        <dbReference type="SAM" id="MobiDB-lite"/>
    </source>
</evidence>